<dbReference type="Gene3D" id="3.20.20.80">
    <property type="entry name" value="Glycosidases"/>
    <property type="match status" value="1"/>
</dbReference>
<dbReference type="SMART" id="SM00560">
    <property type="entry name" value="LamGL"/>
    <property type="match status" value="1"/>
</dbReference>
<dbReference type="InterPro" id="IPR006558">
    <property type="entry name" value="LamG-like"/>
</dbReference>
<dbReference type="GO" id="GO:0005975">
    <property type="term" value="P:carbohydrate metabolic process"/>
    <property type="evidence" value="ECO:0007669"/>
    <property type="project" value="InterPro"/>
</dbReference>
<dbReference type="Pfam" id="PF00703">
    <property type="entry name" value="Glyco_hydro_2"/>
    <property type="match status" value="1"/>
</dbReference>
<feature type="signal peptide" evidence="6">
    <location>
        <begin position="1"/>
        <end position="31"/>
    </location>
</feature>
<keyword evidence="4" id="KW-1015">Disulfide bond</keyword>
<dbReference type="InterPro" id="IPR013783">
    <property type="entry name" value="Ig-like_fold"/>
</dbReference>
<evidence type="ECO:0000256" key="6">
    <source>
        <dbReference type="SAM" id="SignalP"/>
    </source>
</evidence>
<feature type="chain" id="PRO_5009280281" evidence="6">
    <location>
        <begin position="32"/>
        <end position="845"/>
    </location>
</feature>
<keyword evidence="2 6" id="KW-0732">Signal</keyword>
<accession>A0A1H2MF28</accession>
<dbReference type="Pfam" id="PF13385">
    <property type="entry name" value="Laminin_G_3"/>
    <property type="match status" value="1"/>
</dbReference>
<dbReference type="InterPro" id="IPR051913">
    <property type="entry name" value="GH2_Domain-Containing"/>
</dbReference>
<gene>
    <name evidence="8" type="ORF">SAMN04488544_1953</name>
</gene>
<dbReference type="PANTHER" id="PTHR42732:SF2">
    <property type="entry name" value="BETA-MANNOSIDASE"/>
    <property type="match status" value="1"/>
</dbReference>
<dbReference type="Proteomes" id="UP000198825">
    <property type="component" value="Chromosome I"/>
</dbReference>
<dbReference type="RefSeq" id="WP_197680696.1">
    <property type="nucleotide sequence ID" value="NZ_LT629799.1"/>
</dbReference>
<dbReference type="InterPro" id="IPR017853">
    <property type="entry name" value="GH"/>
</dbReference>
<dbReference type="InterPro" id="IPR008979">
    <property type="entry name" value="Galactose-bd-like_sf"/>
</dbReference>
<dbReference type="SUPFAM" id="SSF49785">
    <property type="entry name" value="Galactose-binding domain-like"/>
    <property type="match status" value="1"/>
</dbReference>
<evidence type="ECO:0000256" key="2">
    <source>
        <dbReference type="ARBA" id="ARBA00022729"/>
    </source>
</evidence>
<evidence type="ECO:0000259" key="7">
    <source>
        <dbReference type="SMART" id="SM00560"/>
    </source>
</evidence>
<keyword evidence="3 8" id="KW-0378">Hydrolase</keyword>
<comment type="similarity">
    <text evidence="1">Belongs to the glycosyl hydrolase 2 family.</text>
</comment>
<dbReference type="InterPro" id="IPR036156">
    <property type="entry name" value="Beta-gal/glucu_dom_sf"/>
</dbReference>
<protein>
    <submittedName>
        <fullName evidence="8">Glycosyl hydrolases family 2</fullName>
    </submittedName>
</protein>
<evidence type="ECO:0000313" key="8">
    <source>
        <dbReference type="EMBL" id="SDU91830.1"/>
    </source>
</evidence>
<dbReference type="Gene3D" id="2.60.40.10">
    <property type="entry name" value="Immunoglobulins"/>
    <property type="match status" value="1"/>
</dbReference>
<dbReference type="SUPFAM" id="SSF49303">
    <property type="entry name" value="beta-Galactosidase/glucuronidase domain"/>
    <property type="match status" value="1"/>
</dbReference>
<reference evidence="9" key="1">
    <citation type="submission" date="2016-10" db="EMBL/GenBank/DDBJ databases">
        <authorList>
            <person name="Varghese N."/>
            <person name="Submissions S."/>
        </authorList>
    </citation>
    <scope>NUCLEOTIDE SEQUENCE [LARGE SCALE GENOMIC DNA]</scope>
    <source>
        <strain evidence="9">DSM 21743</strain>
    </source>
</reference>
<dbReference type="SUPFAM" id="SSF49899">
    <property type="entry name" value="Concanavalin A-like lectins/glucanases"/>
    <property type="match status" value="1"/>
</dbReference>
<dbReference type="Pfam" id="PF02837">
    <property type="entry name" value="Glyco_hydro_2_N"/>
    <property type="match status" value="1"/>
</dbReference>
<keyword evidence="9" id="KW-1185">Reference proteome</keyword>
<keyword evidence="5" id="KW-0326">Glycosidase</keyword>
<feature type="domain" description="LamG-like jellyroll fold" evidence="7">
    <location>
        <begin position="699"/>
        <end position="834"/>
    </location>
</feature>
<sequence>MKMSRRGRALGALLAAGTALTMMAPASPATAAASNTWSDKSAPLATPWTAEVSPTNALPDYPRPQLARPSAAKPTWQSLNGLWEYEPSDGYTAPRFGKRLSGQILVPFPAESALSGVMEHSDFMLYRRTVEVPKSYRTGQKHLRLNFGAVNYAATVWVNGTRVAQHTGGYEAFGVDITSALRKTGLQEIVVGVASPVDSEDIPVGKQRLDPSGIFYTAASGIWQSVWLEPVAATSLDSFTATPNSDRKSFTVSSTINGPSKNAKITVKAYAGSKQVASVSGAASAKLKLAVTKPHLWTPDDPFLYTFKVTLKRGKSVDKVESYAGLRTIGLKEVNGKQRIVLNGKPTFLLATLDQGYWPDGIYTAPTDEALKFDIAKTKDLGFNTIRKHIKVEPARWYYWADKLGMMVWQDQPALPTGRNDRLTSSDKANLRSETSRMVDQLKGVTSIIGWVPFNEGWGQWSVQAAADLGDQVKKQDPTRLVDSRSGLNCCDTPGDPGNGDVIDYHQYQGPALPAPDAKRASIDGEHGGLTLSVPGHLWPTASINPYGAVKDAAELNDKYVANNDDLRDLGAKNGLSGGVYTQITDVEGEQNGFFTYDRQVEKVDEARVRASNLSVIAAGSEAQPAPPAGTPGLGGVAHWTLDEGQGTTAKDTVGSNDLTVRNGGTWVDGPTAGAGTALHLTGDQFADTEKTVVLTRGTNYSVSAWARLDSAGGAFQTVVSEDGDTNSAFFLQYSGADQRWAFSFTGARALASEEGKPETGRWYHLVGVRDTTTSTLKIYVDGKLAGTTSVLATADTATGVLAVGRGKFGGNPVDYLDGSVDDVKVFDRALSADEVAQLDQAGAE</sequence>
<dbReference type="InterPro" id="IPR006104">
    <property type="entry name" value="Glyco_hydro_2_N"/>
</dbReference>
<dbReference type="InterPro" id="IPR013320">
    <property type="entry name" value="ConA-like_dom_sf"/>
</dbReference>
<evidence type="ECO:0000256" key="5">
    <source>
        <dbReference type="ARBA" id="ARBA00023295"/>
    </source>
</evidence>
<evidence type="ECO:0000256" key="4">
    <source>
        <dbReference type="ARBA" id="ARBA00023157"/>
    </source>
</evidence>
<dbReference type="STRING" id="546874.SAMN04488544_1953"/>
<dbReference type="Gene3D" id="2.60.120.260">
    <property type="entry name" value="Galactose-binding domain-like"/>
    <property type="match status" value="1"/>
</dbReference>
<dbReference type="GO" id="GO:0004553">
    <property type="term" value="F:hydrolase activity, hydrolyzing O-glycosyl compounds"/>
    <property type="evidence" value="ECO:0007669"/>
    <property type="project" value="InterPro"/>
</dbReference>
<dbReference type="SUPFAM" id="SSF51445">
    <property type="entry name" value="(Trans)glycosidases"/>
    <property type="match status" value="1"/>
</dbReference>
<evidence type="ECO:0000313" key="9">
    <source>
        <dbReference type="Proteomes" id="UP000198825"/>
    </source>
</evidence>
<dbReference type="InterPro" id="IPR006102">
    <property type="entry name" value="Ig-like_GH2"/>
</dbReference>
<evidence type="ECO:0000256" key="3">
    <source>
        <dbReference type="ARBA" id="ARBA00022801"/>
    </source>
</evidence>
<evidence type="ECO:0000256" key="1">
    <source>
        <dbReference type="ARBA" id="ARBA00007401"/>
    </source>
</evidence>
<dbReference type="InterPro" id="IPR006311">
    <property type="entry name" value="TAT_signal"/>
</dbReference>
<dbReference type="AlphaFoldDB" id="A0A1H2MF28"/>
<dbReference type="Gene3D" id="2.60.120.200">
    <property type="match status" value="1"/>
</dbReference>
<dbReference type="PROSITE" id="PS51318">
    <property type="entry name" value="TAT"/>
    <property type="match status" value="1"/>
</dbReference>
<dbReference type="EMBL" id="LT629799">
    <property type="protein sequence ID" value="SDU91830.1"/>
    <property type="molecule type" value="Genomic_DNA"/>
</dbReference>
<organism evidence="8 9">
    <name type="scientific">Microlunatus sagamiharensis</name>
    <dbReference type="NCBI Taxonomy" id="546874"/>
    <lineage>
        <taxon>Bacteria</taxon>
        <taxon>Bacillati</taxon>
        <taxon>Actinomycetota</taxon>
        <taxon>Actinomycetes</taxon>
        <taxon>Propionibacteriales</taxon>
        <taxon>Propionibacteriaceae</taxon>
        <taxon>Microlunatus</taxon>
    </lineage>
</organism>
<dbReference type="PANTHER" id="PTHR42732">
    <property type="entry name" value="BETA-GALACTOSIDASE"/>
    <property type="match status" value="1"/>
</dbReference>
<name>A0A1H2MF28_9ACTN</name>
<proteinExistence type="inferred from homology"/>